<dbReference type="EMBL" id="CP034662">
    <property type="protein sequence ID" value="AZQ93988.1"/>
    <property type="molecule type" value="Genomic_DNA"/>
</dbReference>
<evidence type="ECO:0000313" key="1">
    <source>
        <dbReference type="EMBL" id="AZQ93988.1"/>
    </source>
</evidence>
<dbReference type="RefSeq" id="WP_049149150.1">
    <property type="nucleotide sequence ID" value="NZ_CP010902.1"/>
</dbReference>
<gene>
    <name evidence="1" type="ORF">EJK53_1059</name>
</gene>
<organism evidence="1 2">
    <name type="scientific">Moraxella catarrhalis</name>
    <name type="common">Branhamella catarrhalis</name>
    <dbReference type="NCBI Taxonomy" id="480"/>
    <lineage>
        <taxon>Bacteria</taxon>
        <taxon>Pseudomonadati</taxon>
        <taxon>Pseudomonadota</taxon>
        <taxon>Gammaproteobacteria</taxon>
        <taxon>Moraxellales</taxon>
        <taxon>Moraxellaceae</taxon>
        <taxon>Moraxella</taxon>
    </lineage>
</organism>
<accession>A0A3S9QH49</accession>
<evidence type="ECO:0000313" key="2">
    <source>
        <dbReference type="Proteomes" id="UP000280228"/>
    </source>
</evidence>
<sequence length="122" mass="13970">MNEFIIPNSNSVSNDFNYSRTDLDAQEQQIAEFIKKGDKVINLDNSEQPKKKSAKKRDFNNQRINSKMHLVLCYLKRSGKRMTGLQIQEKFGISATTLGSQTRLLNAQASKQYNQNSNPSRK</sequence>
<name>A0A3S9QH49_MORCA</name>
<protein>
    <submittedName>
        <fullName evidence="1">Uncharacterized protein</fullName>
    </submittedName>
</protein>
<dbReference type="AlphaFoldDB" id="A0A3S9QH49"/>
<dbReference type="Proteomes" id="UP000280228">
    <property type="component" value="Chromosome"/>
</dbReference>
<proteinExistence type="predicted"/>
<reference evidence="1 2" key="1">
    <citation type="submission" date="2018-12" db="EMBL/GenBank/DDBJ databases">
        <title>Persistence of Moraxella catarrhalis in Chronic Obstructive Pulmonary Disease and Regulation of the Hag/MID Adhesin.</title>
        <authorList>
            <person name="Murphy T."/>
            <person name="Zhao X."/>
            <person name="Vyas G."/>
            <person name="Aluvathingal J."/>
            <person name="Nadendla S."/>
            <person name="Tallon L."/>
            <person name="Tettelin H."/>
        </authorList>
    </citation>
    <scope>NUCLEOTIDE SEQUENCE [LARGE SCALE GENOMIC DNA]</scope>
    <source>
        <strain evidence="1 2">46P58B1</strain>
    </source>
</reference>